<dbReference type="Gene3D" id="1.10.10.10">
    <property type="entry name" value="Winged helix-like DNA-binding domain superfamily/Winged helix DNA-binding domain"/>
    <property type="match status" value="1"/>
</dbReference>
<dbReference type="InterPro" id="IPR036388">
    <property type="entry name" value="WH-like_DNA-bd_sf"/>
</dbReference>
<dbReference type="SUPFAM" id="SSF88946">
    <property type="entry name" value="Sigma2 domain of RNA polymerase sigma factors"/>
    <property type="match status" value="1"/>
</dbReference>
<dbReference type="InterPro" id="IPR007627">
    <property type="entry name" value="RNA_pol_sigma70_r2"/>
</dbReference>
<keyword evidence="3 6" id="KW-0731">Sigma factor</keyword>
<dbReference type="Proteomes" id="UP001501725">
    <property type="component" value="Unassembled WGS sequence"/>
</dbReference>
<reference evidence="10" key="1">
    <citation type="journal article" date="2019" name="Int. J. Syst. Evol. Microbiol.">
        <title>The Global Catalogue of Microorganisms (GCM) 10K type strain sequencing project: providing services to taxonomists for standard genome sequencing and annotation.</title>
        <authorList>
            <consortium name="The Broad Institute Genomics Platform"/>
            <consortium name="The Broad Institute Genome Sequencing Center for Infectious Disease"/>
            <person name="Wu L."/>
            <person name="Ma J."/>
        </authorList>
    </citation>
    <scope>NUCLEOTIDE SEQUENCE [LARGE SCALE GENOMIC DNA]</scope>
    <source>
        <strain evidence="10">JCM 17919</strain>
    </source>
</reference>
<accession>A0ABP8GNR8</accession>
<evidence type="ECO:0000259" key="7">
    <source>
        <dbReference type="Pfam" id="PF04542"/>
    </source>
</evidence>
<dbReference type="NCBIfam" id="TIGR02937">
    <property type="entry name" value="sigma70-ECF"/>
    <property type="match status" value="1"/>
</dbReference>
<evidence type="ECO:0000256" key="1">
    <source>
        <dbReference type="ARBA" id="ARBA00010641"/>
    </source>
</evidence>
<keyword evidence="5 6" id="KW-0804">Transcription</keyword>
<protein>
    <recommendedName>
        <fullName evidence="6">RNA polymerase sigma factor</fullName>
    </recommendedName>
</protein>
<dbReference type="InterPro" id="IPR000838">
    <property type="entry name" value="RNA_pol_sigma70_ECF_CS"/>
</dbReference>
<dbReference type="Pfam" id="PF04542">
    <property type="entry name" value="Sigma70_r2"/>
    <property type="match status" value="1"/>
</dbReference>
<evidence type="ECO:0000256" key="3">
    <source>
        <dbReference type="ARBA" id="ARBA00023082"/>
    </source>
</evidence>
<comment type="similarity">
    <text evidence="1 6">Belongs to the sigma-70 factor family. ECF subfamily.</text>
</comment>
<dbReference type="InterPro" id="IPR014284">
    <property type="entry name" value="RNA_pol_sigma-70_dom"/>
</dbReference>
<feature type="domain" description="RNA polymerase sigma factor 70 region 4 type 2" evidence="8">
    <location>
        <begin position="127"/>
        <end position="177"/>
    </location>
</feature>
<dbReference type="InterPro" id="IPR013325">
    <property type="entry name" value="RNA_pol_sigma_r2"/>
</dbReference>
<feature type="domain" description="RNA polymerase sigma-70 region 2" evidence="7">
    <location>
        <begin position="25"/>
        <end position="91"/>
    </location>
</feature>
<evidence type="ECO:0000256" key="6">
    <source>
        <dbReference type="RuleBase" id="RU000716"/>
    </source>
</evidence>
<keyword evidence="4 6" id="KW-0238">DNA-binding</keyword>
<dbReference type="InterPro" id="IPR013249">
    <property type="entry name" value="RNA_pol_sigma70_r4_t2"/>
</dbReference>
<dbReference type="PANTHER" id="PTHR43133:SF8">
    <property type="entry name" value="RNA POLYMERASE SIGMA FACTOR HI_1459-RELATED"/>
    <property type="match status" value="1"/>
</dbReference>
<evidence type="ECO:0000259" key="8">
    <source>
        <dbReference type="Pfam" id="PF08281"/>
    </source>
</evidence>
<evidence type="ECO:0000256" key="5">
    <source>
        <dbReference type="ARBA" id="ARBA00023163"/>
    </source>
</evidence>
<keyword evidence="2 6" id="KW-0805">Transcription regulation</keyword>
<gene>
    <name evidence="9" type="ORF">GCM10023184_16960</name>
</gene>
<dbReference type="CDD" id="cd06171">
    <property type="entry name" value="Sigma70_r4"/>
    <property type="match status" value="1"/>
</dbReference>
<dbReference type="PROSITE" id="PS01063">
    <property type="entry name" value="SIGMA70_ECF"/>
    <property type="match status" value="1"/>
</dbReference>
<keyword evidence="10" id="KW-1185">Reference proteome</keyword>
<dbReference type="PANTHER" id="PTHR43133">
    <property type="entry name" value="RNA POLYMERASE ECF-TYPE SIGMA FACTO"/>
    <property type="match status" value="1"/>
</dbReference>
<dbReference type="EMBL" id="BAABGY010000007">
    <property type="protein sequence ID" value="GAA4327643.1"/>
    <property type="molecule type" value="Genomic_DNA"/>
</dbReference>
<organism evidence="9 10">
    <name type="scientific">Flaviaesturariibacter amylovorans</name>
    <dbReference type="NCBI Taxonomy" id="1084520"/>
    <lineage>
        <taxon>Bacteria</taxon>
        <taxon>Pseudomonadati</taxon>
        <taxon>Bacteroidota</taxon>
        <taxon>Chitinophagia</taxon>
        <taxon>Chitinophagales</taxon>
        <taxon>Chitinophagaceae</taxon>
        <taxon>Flaviaestuariibacter</taxon>
    </lineage>
</organism>
<evidence type="ECO:0000256" key="4">
    <source>
        <dbReference type="ARBA" id="ARBA00023125"/>
    </source>
</evidence>
<dbReference type="SUPFAM" id="SSF88659">
    <property type="entry name" value="Sigma3 and sigma4 domains of RNA polymerase sigma factors"/>
    <property type="match status" value="1"/>
</dbReference>
<dbReference type="InterPro" id="IPR039425">
    <property type="entry name" value="RNA_pol_sigma-70-like"/>
</dbReference>
<dbReference type="InterPro" id="IPR013324">
    <property type="entry name" value="RNA_pol_sigma_r3/r4-like"/>
</dbReference>
<comment type="caution">
    <text evidence="9">The sequence shown here is derived from an EMBL/GenBank/DDBJ whole genome shotgun (WGS) entry which is preliminary data.</text>
</comment>
<evidence type="ECO:0000313" key="10">
    <source>
        <dbReference type="Proteomes" id="UP001501725"/>
    </source>
</evidence>
<name>A0ABP8GNR8_9BACT</name>
<evidence type="ECO:0000313" key="9">
    <source>
        <dbReference type="EMBL" id="GAA4327643.1"/>
    </source>
</evidence>
<sequence>MHTETADIAIIGQVLRGDSGAYAGLVERYQGFVFTVVLRYVKSREDAEEVAQDVFVKAYRSLADFKGASKFSTWLYTVATTSALTWLRKKRVDTQSLDDEAVYARADNLDGGMRADTVEQKSRAGMVNAAIRLLAPDDAQILTLFYKGEQSLDEIASVMGITANNAKVKLHRARTRLKEKMETHFAAEVRDIQEH</sequence>
<dbReference type="Pfam" id="PF08281">
    <property type="entry name" value="Sigma70_r4_2"/>
    <property type="match status" value="1"/>
</dbReference>
<proteinExistence type="inferred from homology"/>
<dbReference type="RefSeq" id="WP_345255078.1">
    <property type="nucleotide sequence ID" value="NZ_BAABGY010000007.1"/>
</dbReference>
<evidence type="ECO:0000256" key="2">
    <source>
        <dbReference type="ARBA" id="ARBA00023015"/>
    </source>
</evidence>
<dbReference type="Gene3D" id="1.10.1740.10">
    <property type="match status" value="1"/>
</dbReference>